<dbReference type="Proteomes" id="UP001144323">
    <property type="component" value="Unassembled WGS sequence"/>
</dbReference>
<keyword evidence="1" id="KW-0175">Coiled coil</keyword>
<dbReference type="PROSITE" id="PS51257">
    <property type="entry name" value="PROKAR_LIPOPROTEIN"/>
    <property type="match status" value="1"/>
</dbReference>
<evidence type="ECO:0000256" key="2">
    <source>
        <dbReference type="SAM" id="SignalP"/>
    </source>
</evidence>
<protein>
    <recommendedName>
        <fullName evidence="5">Outer membrane efflux protein</fullName>
    </recommendedName>
</protein>
<reference evidence="3" key="1">
    <citation type="journal article" date="2023" name="Int. J. Syst. Evol. Microbiol.">
        <title>Methylocystis iwaonis sp. nov., a type II methane-oxidizing bacterium from surface soil of a rice paddy field in Japan, and emended description of the genus Methylocystis (ex Whittenbury et al. 1970) Bowman et al. 1993.</title>
        <authorList>
            <person name="Kaise H."/>
            <person name="Sawadogo J.B."/>
            <person name="Alam M.S."/>
            <person name="Ueno C."/>
            <person name="Dianou D."/>
            <person name="Shinjo R."/>
            <person name="Asakawa S."/>
        </authorList>
    </citation>
    <scope>NUCLEOTIDE SEQUENCE</scope>
    <source>
        <strain evidence="3">LMG27198</strain>
    </source>
</reference>
<dbReference type="SUPFAM" id="SSF56954">
    <property type="entry name" value="Outer membrane efflux proteins (OEP)"/>
    <property type="match status" value="1"/>
</dbReference>
<evidence type="ECO:0000313" key="4">
    <source>
        <dbReference type="Proteomes" id="UP001144323"/>
    </source>
</evidence>
<dbReference type="EMBL" id="BSEC01000005">
    <property type="protein sequence ID" value="GLI95834.1"/>
    <property type="molecule type" value="Genomic_DNA"/>
</dbReference>
<proteinExistence type="predicted"/>
<organism evidence="3 4">
    <name type="scientific">Methylocystis echinoides</name>
    <dbReference type="NCBI Taxonomy" id="29468"/>
    <lineage>
        <taxon>Bacteria</taxon>
        <taxon>Pseudomonadati</taxon>
        <taxon>Pseudomonadota</taxon>
        <taxon>Alphaproteobacteria</taxon>
        <taxon>Hyphomicrobiales</taxon>
        <taxon>Methylocystaceae</taxon>
        <taxon>Methylocystis</taxon>
    </lineage>
</organism>
<dbReference type="GO" id="GO:0015562">
    <property type="term" value="F:efflux transmembrane transporter activity"/>
    <property type="evidence" value="ECO:0007669"/>
    <property type="project" value="InterPro"/>
</dbReference>
<evidence type="ECO:0000313" key="3">
    <source>
        <dbReference type="EMBL" id="GLI95834.1"/>
    </source>
</evidence>
<feature type="signal peptide" evidence="2">
    <location>
        <begin position="1"/>
        <end position="20"/>
    </location>
</feature>
<dbReference type="Gene3D" id="1.20.1600.10">
    <property type="entry name" value="Outer membrane efflux proteins (OEP)"/>
    <property type="match status" value="1"/>
</dbReference>
<keyword evidence="2" id="KW-0732">Signal</keyword>
<evidence type="ECO:0000256" key="1">
    <source>
        <dbReference type="SAM" id="Coils"/>
    </source>
</evidence>
<dbReference type="AlphaFoldDB" id="A0A9W6GZG6"/>
<dbReference type="PANTHER" id="PTHR30203:SF24">
    <property type="entry name" value="BLR4935 PROTEIN"/>
    <property type="match status" value="1"/>
</dbReference>
<dbReference type="PANTHER" id="PTHR30203">
    <property type="entry name" value="OUTER MEMBRANE CATION EFFLUX PROTEIN"/>
    <property type="match status" value="1"/>
</dbReference>
<keyword evidence="4" id="KW-1185">Reference proteome</keyword>
<name>A0A9W6GZG6_9HYPH</name>
<sequence length="465" mass="51038">MLPCRVALLICFLGSLPALSGCVLAPPGIVEEQEKLAATGAAFEIPQELRELPELPLRPSWQDMLCRAFLANGDLESAYFNWKGALIQVNQAAAWPNSRVALSYSYMFSRENMKAWDRMTISAGFDPSMNLQLPIKVEAAGRVAFEAARETGERFRTAKFDLQRRVLNAYLDLALAAERARIERDNINLLKQLSASAAARAQAGAPLQDLLKVETDSELAKNNLRNLEAEVRAARSVLNGLLARDPNAPLEVAGLPPPRSVIRDDARLIAIAVDRNPELAALARQVAGRQNAVEQALLAYLPDISPTFSVNGSISQTVGAMVMLPTTLPQIQASIDNAEAMVRSAQAVIRQTEKDRAASFVAALYFMRNAERQTSFFHRRLTPLVDQLLNSSREAYAAGTVAFADLIDSKRTYISIRRLVAEARIERERRLAEIEAIAGVDIETLGRPALIATTEPQPVAPQYKP</sequence>
<dbReference type="InterPro" id="IPR010131">
    <property type="entry name" value="MdtP/NodT-like"/>
</dbReference>
<dbReference type="RefSeq" id="WP_281806873.1">
    <property type="nucleotide sequence ID" value="NZ_BSEC01000005.1"/>
</dbReference>
<feature type="chain" id="PRO_5040943374" description="Outer membrane efflux protein" evidence="2">
    <location>
        <begin position="21"/>
        <end position="465"/>
    </location>
</feature>
<comment type="caution">
    <text evidence="3">The sequence shown here is derived from an EMBL/GenBank/DDBJ whole genome shotgun (WGS) entry which is preliminary data.</text>
</comment>
<feature type="coiled-coil region" evidence="1">
    <location>
        <begin position="210"/>
        <end position="244"/>
    </location>
</feature>
<gene>
    <name evidence="3" type="ORF">LMG27198_48260</name>
</gene>
<evidence type="ECO:0008006" key="5">
    <source>
        <dbReference type="Google" id="ProtNLM"/>
    </source>
</evidence>
<accession>A0A9W6GZG6</accession>